<proteinExistence type="predicted"/>
<protein>
    <submittedName>
        <fullName evidence="2">Uncharacterized protein</fullName>
    </submittedName>
</protein>
<name>A0A3M8T1W1_9GAMM</name>
<gene>
    <name evidence="2" type="ORF">EER27_04785</name>
</gene>
<dbReference type="EMBL" id="RIBS01000002">
    <property type="protein sequence ID" value="RNF85100.1"/>
    <property type="molecule type" value="Genomic_DNA"/>
</dbReference>
<dbReference type="RefSeq" id="WP_123086886.1">
    <property type="nucleotide sequence ID" value="NZ_RIBS01000002.1"/>
</dbReference>
<dbReference type="OrthoDB" id="8072835at2"/>
<evidence type="ECO:0000256" key="1">
    <source>
        <dbReference type="SAM" id="SignalP"/>
    </source>
</evidence>
<evidence type="ECO:0000313" key="2">
    <source>
        <dbReference type="EMBL" id="RNF85100.1"/>
    </source>
</evidence>
<accession>A0A3M8T1W1</accession>
<keyword evidence="3" id="KW-1185">Reference proteome</keyword>
<organism evidence="2 3">
    <name type="scientific">Montanilutibacter psychrotolerans</name>
    <dbReference type="NCBI Taxonomy" id="1327343"/>
    <lineage>
        <taxon>Bacteria</taxon>
        <taxon>Pseudomonadati</taxon>
        <taxon>Pseudomonadota</taxon>
        <taxon>Gammaproteobacteria</taxon>
        <taxon>Lysobacterales</taxon>
        <taxon>Lysobacteraceae</taxon>
        <taxon>Montanilutibacter</taxon>
    </lineage>
</organism>
<reference evidence="2 3" key="1">
    <citation type="submission" date="2018-11" db="EMBL/GenBank/DDBJ databases">
        <title>Lysobacter cryohumiis sp. nov., isolated from soil in the Tianshan Mountains, Xinjiang, China.</title>
        <authorList>
            <person name="Luo Y."/>
            <person name="Sheng H."/>
        </authorList>
    </citation>
    <scope>NUCLEOTIDE SEQUENCE [LARGE SCALE GENOMIC DNA]</scope>
    <source>
        <strain evidence="2 3">ZS60</strain>
    </source>
</reference>
<dbReference type="AlphaFoldDB" id="A0A3M8T1W1"/>
<comment type="caution">
    <text evidence="2">The sequence shown here is derived from an EMBL/GenBank/DDBJ whole genome shotgun (WGS) entry which is preliminary data.</text>
</comment>
<feature type="signal peptide" evidence="1">
    <location>
        <begin position="1"/>
        <end position="21"/>
    </location>
</feature>
<evidence type="ECO:0000313" key="3">
    <source>
        <dbReference type="Proteomes" id="UP000267049"/>
    </source>
</evidence>
<feature type="chain" id="PRO_5018064687" evidence="1">
    <location>
        <begin position="22"/>
        <end position="250"/>
    </location>
</feature>
<dbReference type="Proteomes" id="UP000267049">
    <property type="component" value="Unassembled WGS sequence"/>
</dbReference>
<sequence length="250" mass="26772">MNIVWTFALTVIALAMAPARAGHAPGTTIQSMPDTLETRLALSAMPPELRDAATVYVLDPANGYGLARQGSSGVACLVQRTVWELGDFRDDIYIPLCYDAVGTKTYLRVIMDAAALRASGTGAVALKAQIAGRFRDGTYAAPAKAGLSYMLAPVMRTVGPPDMQVRTMAMPHLMFYAPGVTNADIGAHPDLAAPGSLRNPFIDRQGIDEQSYMIQLVGDAEKARILADEQALIEDLCAYRDALCLAPMTH</sequence>
<keyword evidence="1" id="KW-0732">Signal</keyword>